<comment type="caution">
    <text evidence="10">The sequence shown here is derived from an EMBL/GenBank/DDBJ whole genome shotgun (WGS) entry which is preliminary data.</text>
</comment>
<feature type="transmembrane region" description="Helical" evidence="8">
    <location>
        <begin position="256"/>
        <end position="273"/>
    </location>
</feature>
<dbReference type="EMBL" id="WFLN01000007">
    <property type="protein sequence ID" value="KAB8029719.1"/>
    <property type="molecule type" value="Genomic_DNA"/>
</dbReference>
<organism evidence="10 11">
    <name type="scientific">Fluviispira multicolorata</name>
    <dbReference type="NCBI Taxonomy" id="2654512"/>
    <lineage>
        <taxon>Bacteria</taxon>
        <taxon>Pseudomonadati</taxon>
        <taxon>Bdellovibrionota</taxon>
        <taxon>Oligoflexia</taxon>
        <taxon>Silvanigrellales</taxon>
        <taxon>Silvanigrellaceae</taxon>
        <taxon>Fluviispira</taxon>
    </lineage>
</organism>
<evidence type="ECO:0000256" key="3">
    <source>
        <dbReference type="ARBA" id="ARBA00022448"/>
    </source>
</evidence>
<feature type="transmembrane region" description="Helical" evidence="8">
    <location>
        <begin position="114"/>
        <end position="131"/>
    </location>
</feature>
<dbReference type="Proteomes" id="UP000442694">
    <property type="component" value="Unassembled WGS sequence"/>
</dbReference>
<dbReference type="Pfam" id="PF00892">
    <property type="entry name" value="EamA"/>
    <property type="match status" value="1"/>
</dbReference>
<comment type="subcellular location">
    <subcellularLocation>
        <location evidence="1">Cell membrane</location>
        <topology evidence="1">Multi-pass membrane protein</topology>
    </subcellularLocation>
</comment>
<evidence type="ECO:0000256" key="4">
    <source>
        <dbReference type="ARBA" id="ARBA00022475"/>
    </source>
</evidence>
<feature type="transmembrane region" description="Helical" evidence="8">
    <location>
        <begin position="285"/>
        <end position="304"/>
    </location>
</feature>
<keyword evidence="3" id="KW-0813">Transport</keyword>
<evidence type="ECO:0000256" key="6">
    <source>
        <dbReference type="ARBA" id="ARBA00022989"/>
    </source>
</evidence>
<evidence type="ECO:0000256" key="5">
    <source>
        <dbReference type="ARBA" id="ARBA00022692"/>
    </source>
</evidence>
<reference evidence="10 11" key="1">
    <citation type="submission" date="2019-10" db="EMBL/GenBank/DDBJ databases">
        <title>New genus of Silvanigrellaceae.</title>
        <authorList>
            <person name="Pitt A."/>
            <person name="Hahn M.W."/>
        </authorList>
    </citation>
    <scope>NUCLEOTIDE SEQUENCE [LARGE SCALE GENOMIC DNA]</scope>
    <source>
        <strain evidence="10 11">33A1-SZDP</strain>
    </source>
</reference>
<dbReference type="AlphaFoldDB" id="A0A833JE91"/>
<evidence type="ECO:0000256" key="7">
    <source>
        <dbReference type="ARBA" id="ARBA00023136"/>
    </source>
</evidence>
<dbReference type="SUPFAM" id="SSF103481">
    <property type="entry name" value="Multidrug resistance efflux transporter EmrE"/>
    <property type="match status" value="2"/>
</dbReference>
<feature type="transmembrane region" description="Helical" evidence="8">
    <location>
        <begin position="192"/>
        <end position="212"/>
    </location>
</feature>
<keyword evidence="4" id="KW-1003">Cell membrane</keyword>
<evidence type="ECO:0000256" key="2">
    <source>
        <dbReference type="ARBA" id="ARBA00007362"/>
    </source>
</evidence>
<feature type="transmembrane region" description="Helical" evidence="8">
    <location>
        <begin position="49"/>
        <end position="66"/>
    </location>
</feature>
<feature type="transmembrane region" description="Helical" evidence="8">
    <location>
        <begin position="86"/>
        <end position="108"/>
    </location>
</feature>
<feature type="transmembrane region" description="Helical" evidence="8">
    <location>
        <begin position="224"/>
        <end position="244"/>
    </location>
</feature>
<accession>A0A833JE91</accession>
<keyword evidence="11" id="KW-1185">Reference proteome</keyword>
<keyword evidence="7 8" id="KW-0472">Membrane</keyword>
<sequence>MILQNEAPVDSSQTSSKIGIVLVLSAFVIWGLSPLYFKLLTQVSPLEILAQRAIWSLLFLLVILLIQKQFNQIFATIKIVKYRYLLFITTALISTNWLIFIWAILNNYIMEASLGYFLTPLLNIILGVLFLNEKLTFIQKISLILTLGAISIQIFSAQFLGAGPWISLGLATTFGIYTLVRKKIAVSSVVGLSVETLYLFPFALCYLIYITLNQKMIFLTSENISLLLMLGGIITALPLLLFVAGSKYLPLSSVGFFQYIAPTGQLLLAIFVFNEKVDSSKMISFSLVWIALGIYILHTIFQIYQNKNQRKMSRT</sequence>
<evidence type="ECO:0000313" key="11">
    <source>
        <dbReference type="Proteomes" id="UP000442694"/>
    </source>
</evidence>
<feature type="transmembrane region" description="Helical" evidence="8">
    <location>
        <begin position="18"/>
        <end position="37"/>
    </location>
</feature>
<evidence type="ECO:0000313" key="10">
    <source>
        <dbReference type="EMBL" id="KAB8029719.1"/>
    </source>
</evidence>
<dbReference type="PANTHER" id="PTHR22911:SF137">
    <property type="entry name" value="SOLUTE CARRIER FAMILY 35 MEMBER G2-RELATED"/>
    <property type="match status" value="1"/>
</dbReference>
<dbReference type="PANTHER" id="PTHR22911">
    <property type="entry name" value="ACYL-MALONYL CONDENSING ENZYME-RELATED"/>
    <property type="match status" value="1"/>
</dbReference>
<gene>
    <name evidence="10" type="primary">rarD</name>
    <name evidence="10" type="ORF">GCL57_09240</name>
</gene>
<evidence type="ECO:0000256" key="1">
    <source>
        <dbReference type="ARBA" id="ARBA00004651"/>
    </source>
</evidence>
<dbReference type="NCBIfam" id="TIGR00688">
    <property type="entry name" value="rarD"/>
    <property type="match status" value="1"/>
</dbReference>
<evidence type="ECO:0000256" key="8">
    <source>
        <dbReference type="SAM" id="Phobius"/>
    </source>
</evidence>
<feature type="transmembrane region" description="Helical" evidence="8">
    <location>
        <begin position="138"/>
        <end position="156"/>
    </location>
</feature>
<dbReference type="GO" id="GO:0005886">
    <property type="term" value="C:plasma membrane"/>
    <property type="evidence" value="ECO:0007669"/>
    <property type="project" value="UniProtKB-SubCell"/>
</dbReference>
<proteinExistence type="inferred from homology"/>
<keyword evidence="6 8" id="KW-1133">Transmembrane helix</keyword>
<comment type="similarity">
    <text evidence="2">Belongs to the EamA transporter family.</text>
</comment>
<feature type="transmembrane region" description="Helical" evidence="8">
    <location>
        <begin position="162"/>
        <end position="180"/>
    </location>
</feature>
<name>A0A833JE91_9BACT</name>
<evidence type="ECO:0000259" key="9">
    <source>
        <dbReference type="Pfam" id="PF00892"/>
    </source>
</evidence>
<protein>
    <submittedName>
        <fullName evidence="10">EamA family transporter RarD</fullName>
    </submittedName>
</protein>
<dbReference type="InterPro" id="IPR000620">
    <property type="entry name" value="EamA_dom"/>
</dbReference>
<dbReference type="InterPro" id="IPR004626">
    <property type="entry name" value="RarD"/>
</dbReference>
<dbReference type="InterPro" id="IPR037185">
    <property type="entry name" value="EmrE-like"/>
</dbReference>
<keyword evidence="5 8" id="KW-0812">Transmembrane</keyword>
<feature type="domain" description="EamA" evidence="9">
    <location>
        <begin position="18"/>
        <end position="152"/>
    </location>
</feature>